<comment type="similarity">
    <text evidence="1">Belongs to the metallo-beta-lactamase superfamily.</text>
</comment>
<dbReference type="CDD" id="cd16277">
    <property type="entry name" value="metallo-hydrolase-like_MBL-fold"/>
    <property type="match status" value="1"/>
</dbReference>
<dbReference type="SMART" id="SM00849">
    <property type="entry name" value="Lactamase_B"/>
    <property type="match status" value="1"/>
</dbReference>
<keyword evidence="2" id="KW-0479">Metal-binding</keyword>
<dbReference type="Gene3D" id="3.60.15.10">
    <property type="entry name" value="Ribonuclease Z/Hydroxyacylglutathione hydrolase-like"/>
    <property type="match status" value="1"/>
</dbReference>
<keyword evidence="4" id="KW-0862">Zinc</keyword>
<dbReference type="GO" id="GO:0046872">
    <property type="term" value="F:metal ion binding"/>
    <property type="evidence" value="ECO:0007669"/>
    <property type="project" value="UniProtKB-KW"/>
</dbReference>
<evidence type="ECO:0000313" key="7">
    <source>
        <dbReference type="Proteomes" id="UP000533598"/>
    </source>
</evidence>
<protein>
    <submittedName>
        <fullName evidence="6">Glyoxylase-like metal-dependent hydrolase (Beta-lactamase superfamily II)</fullName>
    </submittedName>
</protein>
<dbReference type="Proteomes" id="UP000533598">
    <property type="component" value="Unassembled WGS sequence"/>
</dbReference>
<evidence type="ECO:0000256" key="1">
    <source>
        <dbReference type="ARBA" id="ARBA00007749"/>
    </source>
</evidence>
<dbReference type="InterPro" id="IPR001279">
    <property type="entry name" value="Metallo-B-lactamas"/>
</dbReference>
<sequence>MNTITLGDVEISRVTEWQGPFAPVSTLFPTLPHNLWQANSSWLSPDHWDPATDMYLARTQSWVLRSEGRIILVDTGIGDQKERQVPAFHHLETGFLDRLAAAGVRPEDVDLVVNTHAHADHVGWNTRLHNGEWIPTFPNARYLLSTPENTFTNPINNIPRHSPFGGQTRDDAQIYLDSIAPLHHTGQLSTWDGPTHRLDANLTLELAPGHTPGSAVLRLTSGTDRALFIGDIAHTPLQLIEPDHEPCLSEDEPAAIATRRRLLAEAADTNALIIPAHFGGSGAAEVTRDGSKFAITNWAAFTK</sequence>
<gene>
    <name evidence="6" type="ORF">HNR67_005030</name>
</gene>
<dbReference type="GO" id="GO:0016787">
    <property type="term" value="F:hydrolase activity"/>
    <property type="evidence" value="ECO:0007669"/>
    <property type="project" value="UniProtKB-KW"/>
</dbReference>
<dbReference type="Pfam" id="PF00753">
    <property type="entry name" value="Lactamase_B"/>
    <property type="match status" value="1"/>
</dbReference>
<keyword evidence="7" id="KW-1185">Reference proteome</keyword>
<evidence type="ECO:0000256" key="4">
    <source>
        <dbReference type="ARBA" id="ARBA00022833"/>
    </source>
</evidence>
<reference evidence="6 7" key="1">
    <citation type="submission" date="2020-08" db="EMBL/GenBank/DDBJ databases">
        <title>Sequencing the genomes of 1000 actinobacteria strains.</title>
        <authorList>
            <person name="Klenk H.-P."/>
        </authorList>
    </citation>
    <scope>NUCLEOTIDE SEQUENCE [LARGE SCALE GENOMIC DNA]</scope>
    <source>
        <strain evidence="6 7">DSM 44230</strain>
    </source>
</reference>
<keyword evidence="3 6" id="KW-0378">Hydrolase</keyword>
<evidence type="ECO:0000256" key="3">
    <source>
        <dbReference type="ARBA" id="ARBA00022801"/>
    </source>
</evidence>
<evidence type="ECO:0000256" key="2">
    <source>
        <dbReference type="ARBA" id="ARBA00022723"/>
    </source>
</evidence>
<dbReference type="AlphaFoldDB" id="A0A7W7CD19"/>
<evidence type="ECO:0000259" key="5">
    <source>
        <dbReference type="SMART" id="SM00849"/>
    </source>
</evidence>
<dbReference type="RefSeq" id="WP_185004717.1">
    <property type="nucleotide sequence ID" value="NZ_BAAAUI010000069.1"/>
</dbReference>
<accession>A0A7W7CD19</accession>
<name>A0A7W7CD19_9PSEU</name>
<dbReference type="InterPro" id="IPR036866">
    <property type="entry name" value="RibonucZ/Hydroxyglut_hydro"/>
</dbReference>
<proteinExistence type="inferred from homology"/>
<dbReference type="SUPFAM" id="SSF56281">
    <property type="entry name" value="Metallo-hydrolase/oxidoreductase"/>
    <property type="match status" value="1"/>
</dbReference>
<dbReference type="InterPro" id="IPR051013">
    <property type="entry name" value="MBL_superfamily_lactonases"/>
</dbReference>
<dbReference type="PANTHER" id="PTHR42978:SF6">
    <property type="entry name" value="QUORUM-QUENCHING LACTONASE YTNP-RELATED"/>
    <property type="match status" value="1"/>
</dbReference>
<feature type="domain" description="Metallo-beta-lactamase" evidence="5">
    <location>
        <begin position="58"/>
        <end position="277"/>
    </location>
</feature>
<dbReference type="EMBL" id="JACHMH010000001">
    <property type="protein sequence ID" value="MBB4678912.1"/>
    <property type="molecule type" value="Genomic_DNA"/>
</dbReference>
<comment type="caution">
    <text evidence="6">The sequence shown here is derived from an EMBL/GenBank/DDBJ whole genome shotgun (WGS) entry which is preliminary data.</text>
</comment>
<organism evidence="6 7">
    <name type="scientific">Crossiella cryophila</name>
    <dbReference type="NCBI Taxonomy" id="43355"/>
    <lineage>
        <taxon>Bacteria</taxon>
        <taxon>Bacillati</taxon>
        <taxon>Actinomycetota</taxon>
        <taxon>Actinomycetes</taxon>
        <taxon>Pseudonocardiales</taxon>
        <taxon>Pseudonocardiaceae</taxon>
        <taxon>Crossiella</taxon>
    </lineage>
</organism>
<evidence type="ECO:0000313" key="6">
    <source>
        <dbReference type="EMBL" id="MBB4678912.1"/>
    </source>
</evidence>
<dbReference type="PANTHER" id="PTHR42978">
    <property type="entry name" value="QUORUM-QUENCHING LACTONASE YTNP-RELATED-RELATED"/>
    <property type="match status" value="1"/>
</dbReference>